<dbReference type="EMBL" id="JANCYW010000002">
    <property type="protein sequence ID" value="KAK4534622.1"/>
    <property type="molecule type" value="Genomic_DNA"/>
</dbReference>
<gene>
    <name evidence="5" type="ORF">CDCA_CDCA02G0647</name>
</gene>
<dbReference type="GO" id="GO:0043023">
    <property type="term" value="F:ribosomal large subunit binding"/>
    <property type="evidence" value="ECO:0007669"/>
    <property type="project" value="TreeGrafter"/>
</dbReference>
<organism evidence="5 6">
    <name type="scientific">Cyanidium caldarium</name>
    <name type="common">Red alga</name>
    <dbReference type="NCBI Taxonomy" id="2771"/>
    <lineage>
        <taxon>Eukaryota</taxon>
        <taxon>Rhodophyta</taxon>
        <taxon>Bangiophyceae</taxon>
        <taxon>Cyanidiales</taxon>
        <taxon>Cyanidiaceae</taxon>
        <taxon>Cyanidium</taxon>
    </lineage>
</organism>
<reference evidence="5 6" key="1">
    <citation type="submission" date="2022-07" db="EMBL/GenBank/DDBJ databases">
        <title>Genome-wide signatures of adaptation to extreme environments.</title>
        <authorList>
            <person name="Cho C.H."/>
            <person name="Yoon H.S."/>
        </authorList>
    </citation>
    <scope>NUCLEOTIDE SEQUENCE [LARGE SCALE GENOMIC DNA]</scope>
    <source>
        <strain evidence="5 6">DBV 063 E5</strain>
    </source>
</reference>
<dbReference type="Gene3D" id="3.30.1360.40">
    <property type="match status" value="1"/>
</dbReference>
<evidence type="ECO:0000313" key="6">
    <source>
        <dbReference type="Proteomes" id="UP001301350"/>
    </source>
</evidence>
<evidence type="ECO:0000256" key="1">
    <source>
        <dbReference type="ARBA" id="ARBA00005912"/>
    </source>
</evidence>
<dbReference type="FunFam" id="3.30.1360.40:FF:000001">
    <property type="entry name" value="Ribosome-recycling factor"/>
    <property type="match status" value="1"/>
</dbReference>
<evidence type="ECO:0000256" key="2">
    <source>
        <dbReference type="ARBA" id="ARBA00022917"/>
    </source>
</evidence>
<dbReference type="InterPro" id="IPR023584">
    <property type="entry name" value="Ribosome_recyc_fac_dom"/>
</dbReference>
<proteinExistence type="inferred from homology"/>
<dbReference type="SUPFAM" id="SSF55194">
    <property type="entry name" value="Ribosome recycling factor, RRF"/>
    <property type="match status" value="1"/>
</dbReference>
<sequence>MRFPPLRACAALLLRRWPTSASYSPAAAVDHLRLAHPSHTPLPSPHHITWRGKKGRFKEAHHERPAAAAVAEAFDPTALHHTAEQTMRNALDSLTKELSTLRSGRAHPGLLDAITVQVPGGARVPLRQVAQVALKDARTLLVSVHDPAAVSACENAIRNAGLGLNPVQTGGKADPHLLVPLLAPSRDAKQKMARTAALWAEEARKRVRQARREALDVVKRECASEDERHAHTKQIESLTEDWIARVDRALHNKRAELGE</sequence>
<protein>
    <recommendedName>
        <fullName evidence="4">Ribosome recycling factor domain-containing protein</fullName>
    </recommendedName>
</protein>
<name>A0AAV9IQV7_CYACA</name>
<dbReference type="AlphaFoldDB" id="A0AAV9IQV7"/>
<keyword evidence="3" id="KW-0732">Signal</keyword>
<keyword evidence="2" id="KW-0648">Protein biosynthesis</keyword>
<dbReference type="PANTHER" id="PTHR20982:SF3">
    <property type="entry name" value="MITOCHONDRIAL RIBOSOME RECYCLING FACTOR PSEUDO 1"/>
    <property type="match status" value="1"/>
</dbReference>
<comment type="similarity">
    <text evidence="1">Belongs to the RRF family.</text>
</comment>
<feature type="chain" id="PRO_5043843976" description="Ribosome recycling factor domain-containing protein" evidence="3">
    <location>
        <begin position="22"/>
        <end position="259"/>
    </location>
</feature>
<dbReference type="GO" id="GO:0006412">
    <property type="term" value="P:translation"/>
    <property type="evidence" value="ECO:0007669"/>
    <property type="project" value="UniProtKB-KW"/>
</dbReference>
<feature type="signal peptide" evidence="3">
    <location>
        <begin position="1"/>
        <end position="21"/>
    </location>
</feature>
<feature type="domain" description="Ribosome recycling factor" evidence="4">
    <location>
        <begin position="94"/>
        <end position="257"/>
    </location>
</feature>
<dbReference type="GO" id="GO:0005739">
    <property type="term" value="C:mitochondrion"/>
    <property type="evidence" value="ECO:0007669"/>
    <property type="project" value="TreeGrafter"/>
</dbReference>
<comment type="caution">
    <text evidence="5">The sequence shown here is derived from an EMBL/GenBank/DDBJ whole genome shotgun (WGS) entry which is preliminary data.</text>
</comment>
<accession>A0AAV9IQV7</accession>
<dbReference type="Gene3D" id="1.10.132.20">
    <property type="entry name" value="Ribosome-recycling factor"/>
    <property type="match status" value="1"/>
</dbReference>
<dbReference type="Proteomes" id="UP001301350">
    <property type="component" value="Unassembled WGS sequence"/>
</dbReference>
<dbReference type="PANTHER" id="PTHR20982">
    <property type="entry name" value="RIBOSOME RECYCLING FACTOR"/>
    <property type="match status" value="1"/>
</dbReference>
<dbReference type="InterPro" id="IPR002661">
    <property type="entry name" value="Ribosome_recyc_fac"/>
</dbReference>
<keyword evidence="6" id="KW-1185">Reference proteome</keyword>
<dbReference type="InterPro" id="IPR036191">
    <property type="entry name" value="RRF_sf"/>
</dbReference>
<dbReference type="Pfam" id="PF01765">
    <property type="entry name" value="RRF"/>
    <property type="match status" value="1"/>
</dbReference>
<evidence type="ECO:0000256" key="3">
    <source>
        <dbReference type="SAM" id="SignalP"/>
    </source>
</evidence>
<evidence type="ECO:0000313" key="5">
    <source>
        <dbReference type="EMBL" id="KAK4534622.1"/>
    </source>
</evidence>
<evidence type="ECO:0000259" key="4">
    <source>
        <dbReference type="Pfam" id="PF01765"/>
    </source>
</evidence>